<keyword evidence="8" id="KW-0325">Glycoprotein</keyword>
<dbReference type="EMBL" id="OV651819">
    <property type="protein sequence ID" value="CAH1113584.1"/>
    <property type="molecule type" value="Genomic_DNA"/>
</dbReference>
<evidence type="ECO:0000256" key="5">
    <source>
        <dbReference type="ARBA" id="ARBA00022989"/>
    </source>
</evidence>
<feature type="transmembrane region" description="Helical" evidence="9">
    <location>
        <begin position="147"/>
        <end position="173"/>
    </location>
</feature>
<dbReference type="Pfam" id="PF00060">
    <property type="entry name" value="Lig_chan"/>
    <property type="match status" value="1"/>
</dbReference>
<dbReference type="GO" id="GO:0015276">
    <property type="term" value="F:ligand-gated monoatomic ion channel activity"/>
    <property type="evidence" value="ECO:0007669"/>
    <property type="project" value="InterPro"/>
</dbReference>
<keyword evidence="3" id="KW-1003">Cell membrane</keyword>
<dbReference type="Gene3D" id="3.40.190.10">
    <property type="entry name" value="Periplasmic binding protein-like II"/>
    <property type="match status" value="3"/>
</dbReference>
<evidence type="ECO:0000256" key="8">
    <source>
        <dbReference type="ARBA" id="ARBA00023180"/>
    </source>
</evidence>
<evidence type="ECO:0000256" key="7">
    <source>
        <dbReference type="ARBA" id="ARBA00023170"/>
    </source>
</evidence>
<evidence type="ECO:0000313" key="11">
    <source>
        <dbReference type="EMBL" id="CAH1113584.1"/>
    </source>
</evidence>
<keyword evidence="4 9" id="KW-0812">Transmembrane</keyword>
<protein>
    <recommendedName>
        <fullName evidence="10">Ionotropic glutamate receptor C-terminal domain-containing protein</fullName>
    </recommendedName>
</protein>
<feature type="transmembrane region" description="Helical" evidence="9">
    <location>
        <begin position="336"/>
        <end position="361"/>
    </location>
</feature>
<dbReference type="Proteomes" id="UP001153636">
    <property type="component" value="Chromosome 7"/>
</dbReference>
<keyword evidence="7" id="KW-0675">Receptor</keyword>
<comment type="similarity">
    <text evidence="2">Belongs to the glutamate-gated ion channel (TC 1.A.10.1) family.</text>
</comment>
<evidence type="ECO:0000256" key="9">
    <source>
        <dbReference type="SAM" id="Phobius"/>
    </source>
</evidence>
<feature type="domain" description="Ionotropic glutamate receptor C-terminal" evidence="10">
    <location>
        <begin position="85"/>
        <end position="348"/>
    </location>
</feature>
<evidence type="ECO:0000259" key="10">
    <source>
        <dbReference type="Pfam" id="PF00060"/>
    </source>
</evidence>
<evidence type="ECO:0000313" key="12">
    <source>
        <dbReference type="Proteomes" id="UP001153636"/>
    </source>
</evidence>
<feature type="transmembrane region" description="Helical" evidence="9">
    <location>
        <begin position="122"/>
        <end position="141"/>
    </location>
</feature>
<dbReference type="InterPro" id="IPR001320">
    <property type="entry name" value="Iontro_rcpt_C"/>
</dbReference>
<gene>
    <name evidence="11" type="ORF">PSYICH_LOCUS13798</name>
</gene>
<evidence type="ECO:0000256" key="2">
    <source>
        <dbReference type="ARBA" id="ARBA00008685"/>
    </source>
</evidence>
<evidence type="ECO:0000256" key="4">
    <source>
        <dbReference type="ARBA" id="ARBA00022692"/>
    </source>
</evidence>
<dbReference type="AlphaFoldDB" id="A0A9P0GH85"/>
<accession>A0A9P0GH85</accession>
<keyword evidence="12" id="KW-1185">Reference proteome</keyword>
<name>A0A9P0GH85_9CUCU</name>
<organism evidence="11 12">
    <name type="scientific">Psylliodes chrysocephalus</name>
    <dbReference type="NCBI Taxonomy" id="3402493"/>
    <lineage>
        <taxon>Eukaryota</taxon>
        <taxon>Metazoa</taxon>
        <taxon>Ecdysozoa</taxon>
        <taxon>Arthropoda</taxon>
        <taxon>Hexapoda</taxon>
        <taxon>Insecta</taxon>
        <taxon>Pterygota</taxon>
        <taxon>Neoptera</taxon>
        <taxon>Endopterygota</taxon>
        <taxon>Coleoptera</taxon>
        <taxon>Polyphaga</taxon>
        <taxon>Cucujiformia</taxon>
        <taxon>Chrysomeloidea</taxon>
        <taxon>Chrysomelidae</taxon>
        <taxon>Galerucinae</taxon>
        <taxon>Alticini</taxon>
        <taxon>Psylliodes</taxon>
    </lineage>
</organism>
<dbReference type="InterPro" id="IPR052192">
    <property type="entry name" value="Insect_Ionotropic_Sensory_Rcpt"/>
</dbReference>
<dbReference type="SUPFAM" id="SSF53850">
    <property type="entry name" value="Periplasmic binding protein-like II"/>
    <property type="match status" value="1"/>
</dbReference>
<dbReference type="GO" id="GO:0050906">
    <property type="term" value="P:detection of stimulus involved in sensory perception"/>
    <property type="evidence" value="ECO:0007669"/>
    <property type="project" value="UniProtKB-ARBA"/>
</dbReference>
<dbReference type="PANTHER" id="PTHR42643:SF33">
    <property type="entry name" value="GLUTAMATE RECEPTOR 2-LIKE PROTEIN"/>
    <property type="match status" value="1"/>
</dbReference>
<feature type="transmembrane region" description="Helical" evidence="9">
    <location>
        <begin position="84"/>
        <end position="101"/>
    </location>
</feature>
<keyword evidence="5 9" id="KW-1133">Transmembrane helix</keyword>
<sequence length="381" mass="43947">MLFRPNITLSKSWGYITSDGSFDGLVGALQRKQIDYGSSPLFVRTDRAEVMEYGRRTWTLRAAFIFRNPKTVVSIGVFTKPLSTSIWLSLFFTSSCVLFILKLTQSMEKTKVNRKSEASWSYLIICAVGVFCQQGVTNLPFTYSGRITMLFMIVLSYLVYQFYSASIVSNLLIKPKTLIKSVEDILKSTMRAGCEDILYNRDYFLYTSDKPSKDLYLQKILSGVNNSNFLTPQEGLDLVKEGGYAFHVELATAYPIIQSTFSERSMCELREVQMYRTQPMHSNLQKYSPFRDMFDTCLQRLAEYGILDKEITFWHPNKPECVQSKDALNFHLGIEYFYPVLTLLLIGIVLSLIILILELYVNFKHRVEKFKKIVPLYPFTN</sequence>
<comment type="subcellular location">
    <subcellularLocation>
        <location evidence="1">Cell membrane</location>
        <topology evidence="1">Multi-pass membrane protein</topology>
    </subcellularLocation>
</comment>
<dbReference type="OrthoDB" id="413361at2759"/>
<evidence type="ECO:0000256" key="3">
    <source>
        <dbReference type="ARBA" id="ARBA00022475"/>
    </source>
</evidence>
<reference evidence="11" key="1">
    <citation type="submission" date="2022-01" db="EMBL/GenBank/DDBJ databases">
        <authorList>
            <person name="King R."/>
        </authorList>
    </citation>
    <scope>NUCLEOTIDE SEQUENCE</scope>
</reference>
<dbReference type="PANTHER" id="PTHR42643">
    <property type="entry name" value="IONOTROPIC RECEPTOR 20A-RELATED"/>
    <property type="match status" value="1"/>
</dbReference>
<evidence type="ECO:0000256" key="6">
    <source>
        <dbReference type="ARBA" id="ARBA00023136"/>
    </source>
</evidence>
<evidence type="ECO:0000256" key="1">
    <source>
        <dbReference type="ARBA" id="ARBA00004651"/>
    </source>
</evidence>
<dbReference type="GO" id="GO:0005886">
    <property type="term" value="C:plasma membrane"/>
    <property type="evidence" value="ECO:0007669"/>
    <property type="project" value="UniProtKB-SubCell"/>
</dbReference>
<proteinExistence type="inferred from homology"/>
<keyword evidence="6 9" id="KW-0472">Membrane</keyword>